<feature type="compositionally biased region" description="Basic and acidic residues" evidence="1">
    <location>
        <begin position="173"/>
        <end position="187"/>
    </location>
</feature>
<gene>
    <name evidence="3" type="ORF">GNE07_04830</name>
</gene>
<evidence type="ECO:0000256" key="1">
    <source>
        <dbReference type="SAM" id="MobiDB-lite"/>
    </source>
</evidence>
<dbReference type="NCBIfam" id="TIGR00254">
    <property type="entry name" value="GGDEF"/>
    <property type="match status" value="1"/>
</dbReference>
<feature type="region of interest" description="Disordered" evidence="1">
    <location>
        <begin position="173"/>
        <end position="195"/>
    </location>
</feature>
<dbReference type="PROSITE" id="PS50887">
    <property type="entry name" value="GGDEF"/>
    <property type="match status" value="1"/>
</dbReference>
<dbReference type="InterPro" id="IPR050469">
    <property type="entry name" value="Diguanylate_Cyclase"/>
</dbReference>
<dbReference type="AlphaFoldDB" id="A0AAW9WB31"/>
<dbReference type="InterPro" id="IPR043128">
    <property type="entry name" value="Rev_trsase/Diguanyl_cyclase"/>
</dbReference>
<protein>
    <submittedName>
        <fullName evidence="3">Diguanylate cyclase</fullName>
    </submittedName>
</protein>
<dbReference type="InterPro" id="IPR029787">
    <property type="entry name" value="Nucleotide_cyclase"/>
</dbReference>
<name>A0AAW9WB31_9FIRM</name>
<dbReference type="InterPro" id="IPR000160">
    <property type="entry name" value="GGDEF_dom"/>
</dbReference>
<reference evidence="3 4" key="1">
    <citation type="submission" date="2019-09" db="EMBL/GenBank/DDBJ databases">
        <title>Draft genome sequencing of Hungatella hathewayi 123Y-2.</title>
        <authorList>
            <person name="Lv Q."/>
            <person name="Li S."/>
        </authorList>
    </citation>
    <scope>NUCLEOTIDE SEQUENCE [LARGE SCALE GENOMIC DNA]</scope>
    <source>
        <strain evidence="3 4">123Y-2</strain>
    </source>
</reference>
<dbReference type="GO" id="GO:0052621">
    <property type="term" value="F:diguanylate cyclase activity"/>
    <property type="evidence" value="ECO:0007669"/>
    <property type="project" value="TreeGrafter"/>
</dbReference>
<accession>A0AAW9WB31</accession>
<dbReference type="Proteomes" id="UP000434223">
    <property type="component" value="Unassembled WGS sequence"/>
</dbReference>
<dbReference type="Gene3D" id="3.30.70.270">
    <property type="match status" value="1"/>
</dbReference>
<dbReference type="SMART" id="SM00267">
    <property type="entry name" value="GGDEF"/>
    <property type="match status" value="1"/>
</dbReference>
<evidence type="ECO:0000313" key="4">
    <source>
        <dbReference type="Proteomes" id="UP000434223"/>
    </source>
</evidence>
<sequence length="342" mass="39695">MEELGGTGMKNVLALLKNENRRLSQQAETDWLTGLYNRMAVEEKVGRRLKKYETGVLFVIDIDNFKSINDRYGHLAGDQVLRGVARILQERVFHSDILGRIGGDEFVIFMSVKQDQNFIEERCRQIRQQFLNLPPDQFMVTRLSVTVCGSIYQKGDDYQRLFDRADQRLITEKSLRKKRPADADNRPENTSNMKSLKTDMEQVSLELSEPNPYAGAFCQDYDSFVGIYRFVERRLQRVQSSVYSLLFTLADEHGDFPDLPERILLMEELHTIIQMSLRAGDVFTRYSSCQYLVMVSDATDLQTDGIAERIREKFINSSSFSDKYILIYKRYPLKPSEARGRK</sequence>
<evidence type="ECO:0000313" key="3">
    <source>
        <dbReference type="EMBL" id="MUB62395.1"/>
    </source>
</evidence>
<proteinExistence type="predicted"/>
<dbReference type="CDD" id="cd01949">
    <property type="entry name" value="GGDEF"/>
    <property type="match status" value="1"/>
</dbReference>
<feature type="domain" description="GGDEF" evidence="2">
    <location>
        <begin position="53"/>
        <end position="185"/>
    </location>
</feature>
<dbReference type="EMBL" id="WNME01000002">
    <property type="protein sequence ID" value="MUB62395.1"/>
    <property type="molecule type" value="Genomic_DNA"/>
</dbReference>
<comment type="caution">
    <text evidence="3">The sequence shown here is derived from an EMBL/GenBank/DDBJ whole genome shotgun (WGS) entry which is preliminary data.</text>
</comment>
<dbReference type="PANTHER" id="PTHR45138">
    <property type="entry name" value="REGULATORY COMPONENTS OF SENSORY TRANSDUCTION SYSTEM"/>
    <property type="match status" value="1"/>
</dbReference>
<organism evidence="3 4">
    <name type="scientific">Hungatella hathewayi</name>
    <dbReference type="NCBI Taxonomy" id="154046"/>
    <lineage>
        <taxon>Bacteria</taxon>
        <taxon>Bacillati</taxon>
        <taxon>Bacillota</taxon>
        <taxon>Clostridia</taxon>
        <taxon>Lachnospirales</taxon>
        <taxon>Lachnospiraceae</taxon>
        <taxon>Hungatella</taxon>
    </lineage>
</organism>
<evidence type="ECO:0000259" key="2">
    <source>
        <dbReference type="PROSITE" id="PS50887"/>
    </source>
</evidence>
<dbReference type="Pfam" id="PF00990">
    <property type="entry name" value="GGDEF"/>
    <property type="match status" value="1"/>
</dbReference>
<dbReference type="SUPFAM" id="SSF55073">
    <property type="entry name" value="Nucleotide cyclase"/>
    <property type="match status" value="1"/>
</dbReference>
<dbReference type="PANTHER" id="PTHR45138:SF9">
    <property type="entry name" value="DIGUANYLATE CYCLASE DGCM-RELATED"/>
    <property type="match status" value="1"/>
</dbReference>